<feature type="region of interest" description="Disordered" evidence="1">
    <location>
        <begin position="29"/>
        <end position="51"/>
    </location>
</feature>
<accession>A0A6L2K8T9</accession>
<sequence>MPPKKTTTPMSDSAIKALVARSVVDALAEHEANRSRNEDDNHNSGSGERRHVPTARECTYSDFLKCQPLNFMGTKGFVRLTQWFERMESDFHISNYTVENQVKFATFTLLGVALTWPSEKKEYAGTLSLCNKCTFTTVRALTCYECEDLWHYKSDCPKLKNQNHRNQAGGIEACGMVYALGGGKTYQDLDNI</sequence>
<evidence type="ECO:0000313" key="2">
    <source>
        <dbReference type="EMBL" id="GEU45142.1"/>
    </source>
</evidence>
<dbReference type="EMBL" id="BKCJ010001943">
    <property type="protein sequence ID" value="GEU45142.1"/>
    <property type="molecule type" value="Genomic_DNA"/>
</dbReference>
<name>A0A6L2K8T9_TANCI</name>
<dbReference type="AlphaFoldDB" id="A0A6L2K8T9"/>
<proteinExistence type="predicted"/>
<protein>
    <recommendedName>
        <fullName evidence="3">Reverse transcriptase domain-containing protein</fullName>
    </recommendedName>
</protein>
<evidence type="ECO:0000256" key="1">
    <source>
        <dbReference type="SAM" id="MobiDB-lite"/>
    </source>
</evidence>
<reference evidence="2" key="1">
    <citation type="journal article" date="2019" name="Sci. Rep.">
        <title>Draft genome of Tanacetum cinerariifolium, the natural source of mosquito coil.</title>
        <authorList>
            <person name="Yamashiro T."/>
            <person name="Shiraishi A."/>
            <person name="Satake H."/>
            <person name="Nakayama K."/>
        </authorList>
    </citation>
    <scope>NUCLEOTIDE SEQUENCE</scope>
</reference>
<evidence type="ECO:0008006" key="3">
    <source>
        <dbReference type="Google" id="ProtNLM"/>
    </source>
</evidence>
<organism evidence="2">
    <name type="scientific">Tanacetum cinerariifolium</name>
    <name type="common">Dalmatian daisy</name>
    <name type="synonym">Chrysanthemum cinerariifolium</name>
    <dbReference type="NCBI Taxonomy" id="118510"/>
    <lineage>
        <taxon>Eukaryota</taxon>
        <taxon>Viridiplantae</taxon>
        <taxon>Streptophyta</taxon>
        <taxon>Embryophyta</taxon>
        <taxon>Tracheophyta</taxon>
        <taxon>Spermatophyta</taxon>
        <taxon>Magnoliopsida</taxon>
        <taxon>eudicotyledons</taxon>
        <taxon>Gunneridae</taxon>
        <taxon>Pentapetalae</taxon>
        <taxon>asterids</taxon>
        <taxon>campanulids</taxon>
        <taxon>Asterales</taxon>
        <taxon>Asteraceae</taxon>
        <taxon>Asteroideae</taxon>
        <taxon>Anthemideae</taxon>
        <taxon>Anthemidinae</taxon>
        <taxon>Tanacetum</taxon>
    </lineage>
</organism>
<gene>
    <name evidence="2" type="ORF">Tci_017120</name>
</gene>
<comment type="caution">
    <text evidence="2">The sequence shown here is derived from an EMBL/GenBank/DDBJ whole genome shotgun (WGS) entry which is preliminary data.</text>
</comment>